<dbReference type="PANTHER" id="PTHR43685:SF5">
    <property type="entry name" value="GLYCOSYLTRANSFERASE EPSE-RELATED"/>
    <property type="match status" value="1"/>
</dbReference>
<dbReference type="GO" id="GO:0016757">
    <property type="term" value="F:glycosyltransferase activity"/>
    <property type="evidence" value="ECO:0007669"/>
    <property type="project" value="UniProtKB-KW"/>
</dbReference>
<evidence type="ECO:0000259" key="4">
    <source>
        <dbReference type="Pfam" id="PF00535"/>
    </source>
</evidence>
<dbReference type="Pfam" id="PF00535">
    <property type="entry name" value="Glycos_transf_2"/>
    <property type="match status" value="1"/>
</dbReference>
<keyword evidence="3 5" id="KW-0808">Transferase</keyword>
<dbReference type="InterPro" id="IPR029044">
    <property type="entry name" value="Nucleotide-diphossugar_trans"/>
</dbReference>
<comment type="caution">
    <text evidence="5">The sequence shown here is derived from an EMBL/GenBank/DDBJ whole genome shotgun (WGS) entry which is preliminary data.</text>
</comment>
<dbReference type="EMBL" id="VDFR01000057">
    <property type="protein sequence ID" value="TNC46411.1"/>
    <property type="molecule type" value="Genomic_DNA"/>
</dbReference>
<feature type="domain" description="Glycosyltransferase 2-like" evidence="4">
    <location>
        <begin position="22"/>
        <end position="151"/>
    </location>
</feature>
<evidence type="ECO:0000256" key="2">
    <source>
        <dbReference type="ARBA" id="ARBA00022676"/>
    </source>
</evidence>
<dbReference type="SUPFAM" id="SSF53448">
    <property type="entry name" value="Nucleotide-diphospho-sugar transferases"/>
    <property type="match status" value="1"/>
</dbReference>
<dbReference type="Gene3D" id="3.90.550.10">
    <property type="entry name" value="Spore Coat Polysaccharide Biosynthesis Protein SpsA, Chain A"/>
    <property type="match status" value="1"/>
</dbReference>
<organism evidence="5 7">
    <name type="scientific">Mumia zhuanghuii</name>
    <dbReference type="NCBI Taxonomy" id="2585211"/>
    <lineage>
        <taxon>Bacteria</taxon>
        <taxon>Bacillati</taxon>
        <taxon>Actinomycetota</taxon>
        <taxon>Actinomycetes</taxon>
        <taxon>Propionibacteriales</taxon>
        <taxon>Nocardioidaceae</taxon>
        <taxon>Mumia</taxon>
    </lineage>
</organism>
<dbReference type="OrthoDB" id="9787979at2"/>
<accession>A0A5C4MFE7</accession>
<dbReference type="Proteomes" id="UP000306740">
    <property type="component" value="Unassembled WGS sequence"/>
</dbReference>
<gene>
    <name evidence="6" type="ORF">FHE65_13085</name>
    <name evidence="5" type="ORF">FHE65_25830</name>
</gene>
<dbReference type="AlphaFoldDB" id="A0A5C4MFE7"/>
<comment type="similarity">
    <text evidence="1">Belongs to the glycosyltransferase 2 family.</text>
</comment>
<evidence type="ECO:0000256" key="3">
    <source>
        <dbReference type="ARBA" id="ARBA00022679"/>
    </source>
</evidence>
<evidence type="ECO:0000256" key="1">
    <source>
        <dbReference type="ARBA" id="ARBA00006739"/>
    </source>
</evidence>
<dbReference type="EMBL" id="VDFR01000132">
    <property type="protein sequence ID" value="TNC36599.1"/>
    <property type="molecule type" value="Genomic_DNA"/>
</dbReference>
<evidence type="ECO:0000313" key="5">
    <source>
        <dbReference type="EMBL" id="TNC36599.1"/>
    </source>
</evidence>
<proteinExistence type="inferred from homology"/>
<reference evidence="5 7" key="1">
    <citation type="submission" date="2019-05" db="EMBL/GenBank/DDBJ databases">
        <title>Mumia sp. nov., isolated from the intestinal contents of plateau pika (Ochotona curzoniae) in the Qinghai-Tibet plateau of China.</title>
        <authorList>
            <person name="Tian Z."/>
        </authorList>
    </citation>
    <scope>NUCLEOTIDE SEQUENCE [LARGE SCALE GENOMIC DNA]</scope>
    <source>
        <strain evidence="7">527</strain>
        <strain evidence="5">Z527</strain>
    </source>
</reference>
<dbReference type="InterPro" id="IPR001173">
    <property type="entry name" value="Glyco_trans_2-like"/>
</dbReference>
<protein>
    <submittedName>
        <fullName evidence="5">Glycosyltransferase</fullName>
    </submittedName>
</protein>
<sequence length="283" mass="30581">MVITRNGHDRLARTVPRHTAPLIVVDNASVDGSTELIRTVAPGATVIELEHNVGAVARNIGAAAAKTPYVAFADDDSWWTPGSLELAADVLDAHPGIGLVAARVLVGADAHTDPFCERVEQSPLPRATDAPGTTVLGFMACAVVVRRSALLDVGGFDPVVEFYGEEERVALDLADSGQRLCYLPDVVVRHVPDARPVVDPWRTRRAARNDVLTAVMRRPAGVVVRRTVRCLRQGASGVLGVLDALWRLPRAVAARRPVGAETEYQARILDLAAEYGRWEKNLR</sequence>
<evidence type="ECO:0000313" key="6">
    <source>
        <dbReference type="EMBL" id="TNC46411.1"/>
    </source>
</evidence>
<dbReference type="PANTHER" id="PTHR43685">
    <property type="entry name" value="GLYCOSYLTRANSFERASE"/>
    <property type="match status" value="1"/>
</dbReference>
<dbReference type="InterPro" id="IPR050834">
    <property type="entry name" value="Glycosyltransf_2"/>
</dbReference>
<name>A0A5C4MFE7_9ACTN</name>
<evidence type="ECO:0000313" key="7">
    <source>
        <dbReference type="Proteomes" id="UP000306740"/>
    </source>
</evidence>
<keyword evidence="2" id="KW-0328">Glycosyltransferase</keyword>